<protein>
    <submittedName>
        <fullName evidence="3">Down syndrome cell adhesion molecule-like protein Dscam2</fullName>
    </submittedName>
</protein>
<keyword evidence="1" id="KW-1133">Transmembrane helix</keyword>
<dbReference type="Proteomes" id="UP000887116">
    <property type="component" value="Unassembled WGS sequence"/>
</dbReference>
<gene>
    <name evidence="3" type="primary">Dscam2_53</name>
    <name evidence="3" type="ORF">TNCT_222021</name>
</gene>
<organism evidence="3 4">
    <name type="scientific">Trichonephila clavata</name>
    <name type="common">Joro spider</name>
    <name type="synonym">Nephila clavata</name>
    <dbReference type="NCBI Taxonomy" id="2740835"/>
    <lineage>
        <taxon>Eukaryota</taxon>
        <taxon>Metazoa</taxon>
        <taxon>Ecdysozoa</taxon>
        <taxon>Arthropoda</taxon>
        <taxon>Chelicerata</taxon>
        <taxon>Arachnida</taxon>
        <taxon>Araneae</taxon>
        <taxon>Araneomorphae</taxon>
        <taxon>Entelegynae</taxon>
        <taxon>Araneoidea</taxon>
        <taxon>Nephilidae</taxon>
        <taxon>Trichonephila</taxon>
    </lineage>
</organism>
<dbReference type="PROSITE" id="PS50835">
    <property type="entry name" value="IG_LIKE"/>
    <property type="match status" value="1"/>
</dbReference>
<dbReference type="InterPro" id="IPR013783">
    <property type="entry name" value="Ig-like_fold"/>
</dbReference>
<proteinExistence type="predicted"/>
<keyword evidence="1" id="KW-0472">Membrane</keyword>
<name>A0A8X6LEA9_TRICU</name>
<feature type="transmembrane region" description="Helical" evidence="1">
    <location>
        <begin position="12"/>
        <end position="34"/>
    </location>
</feature>
<keyword evidence="1" id="KW-0812">Transmembrane</keyword>
<sequence length="187" mass="20808">MHISLTTSAKKLGRLMATDIGFVYFLLTISIWIISAKAAEYPSNDAVKGPTFVNEPPNDITFLNTYGTIIPCSATGHPNPTVTWRTEDGTVVVNVPGLRHVRWDGSLDFPPFSQEDFRKDVHTAVYRCVAMNTAGILGSRDVRVRAGFLNYFDSLIALCIRNVEFHGYNNDRTVFYSNAKGIRVKSS</sequence>
<dbReference type="OrthoDB" id="5969272at2759"/>
<dbReference type="Gene3D" id="2.60.40.10">
    <property type="entry name" value="Immunoglobulins"/>
    <property type="match status" value="1"/>
</dbReference>
<keyword evidence="4" id="KW-1185">Reference proteome</keyword>
<dbReference type="AlphaFoldDB" id="A0A8X6LEA9"/>
<evidence type="ECO:0000313" key="3">
    <source>
        <dbReference type="EMBL" id="GFR07676.1"/>
    </source>
</evidence>
<accession>A0A8X6LEA9</accession>
<dbReference type="EMBL" id="BMAO01006321">
    <property type="protein sequence ID" value="GFR07676.1"/>
    <property type="molecule type" value="Genomic_DNA"/>
</dbReference>
<dbReference type="InterPro" id="IPR036179">
    <property type="entry name" value="Ig-like_dom_sf"/>
</dbReference>
<comment type="caution">
    <text evidence="3">The sequence shown here is derived from an EMBL/GenBank/DDBJ whole genome shotgun (WGS) entry which is preliminary data.</text>
</comment>
<evidence type="ECO:0000259" key="2">
    <source>
        <dbReference type="PROSITE" id="PS50835"/>
    </source>
</evidence>
<dbReference type="SUPFAM" id="SSF48726">
    <property type="entry name" value="Immunoglobulin"/>
    <property type="match status" value="1"/>
</dbReference>
<reference evidence="3" key="1">
    <citation type="submission" date="2020-07" db="EMBL/GenBank/DDBJ databases">
        <title>Multicomponent nature underlies the extraordinary mechanical properties of spider dragline silk.</title>
        <authorList>
            <person name="Kono N."/>
            <person name="Nakamura H."/>
            <person name="Mori M."/>
            <person name="Yoshida Y."/>
            <person name="Ohtoshi R."/>
            <person name="Malay A.D."/>
            <person name="Moran D.A.P."/>
            <person name="Tomita M."/>
            <person name="Numata K."/>
            <person name="Arakawa K."/>
        </authorList>
    </citation>
    <scope>NUCLEOTIDE SEQUENCE</scope>
</reference>
<feature type="domain" description="Ig-like" evidence="2">
    <location>
        <begin position="50"/>
        <end position="143"/>
    </location>
</feature>
<dbReference type="InterPro" id="IPR007110">
    <property type="entry name" value="Ig-like_dom"/>
</dbReference>
<evidence type="ECO:0000313" key="4">
    <source>
        <dbReference type="Proteomes" id="UP000887116"/>
    </source>
</evidence>
<evidence type="ECO:0000256" key="1">
    <source>
        <dbReference type="SAM" id="Phobius"/>
    </source>
</evidence>